<name>A0A5B2XHC0_9PSEU</name>
<evidence type="ECO:0000256" key="1">
    <source>
        <dbReference type="ARBA" id="ARBA00007118"/>
    </source>
</evidence>
<dbReference type="Pfam" id="PF00881">
    <property type="entry name" value="Nitroreductase"/>
    <property type="match status" value="2"/>
</dbReference>
<dbReference type="Gene3D" id="3.40.109.10">
    <property type="entry name" value="NADH Oxidase"/>
    <property type="match status" value="1"/>
</dbReference>
<dbReference type="OrthoDB" id="9802510at2"/>
<keyword evidence="2" id="KW-0560">Oxidoreductase</keyword>
<reference evidence="4 5" key="1">
    <citation type="submission" date="2019-09" db="EMBL/GenBank/DDBJ databases">
        <title>Goodfellowia gen. nov., a new genus of the Pseudonocardineae related to Actinoalloteichus, containing Goodfellowia coeruleoviolacea gen. nov., comb. nov. gen. nov., comb. nov.</title>
        <authorList>
            <person name="Labeda D."/>
        </authorList>
    </citation>
    <scope>NUCLEOTIDE SEQUENCE [LARGE SCALE GENOMIC DNA]</scope>
    <source>
        <strain evidence="4 5">AN110305</strain>
    </source>
</reference>
<dbReference type="InterPro" id="IPR029479">
    <property type="entry name" value="Nitroreductase"/>
</dbReference>
<accession>A0A5B2XHC0</accession>
<dbReference type="PANTHER" id="PTHR43673">
    <property type="entry name" value="NAD(P)H NITROREDUCTASE YDGI-RELATED"/>
    <property type="match status" value="1"/>
</dbReference>
<organism evidence="4 5">
    <name type="scientific">Solihabitans fulvus</name>
    <dbReference type="NCBI Taxonomy" id="1892852"/>
    <lineage>
        <taxon>Bacteria</taxon>
        <taxon>Bacillati</taxon>
        <taxon>Actinomycetota</taxon>
        <taxon>Actinomycetes</taxon>
        <taxon>Pseudonocardiales</taxon>
        <taxon>Pseudonocardiaceae</taxon>
        <taxon>Solihabitans</taxon>
    </lineage>
</organism>
<dbReference type="CDD" id="cd02138">
    <property type="entry name" value="TdsD-like"/>
    <property type="match status" value="1"/>
</dbReference>
<dbReference type="Proteomes" id="UP000323454">
    <property type="component" value="Unassembled WGS sequence"/>
</dbReference>
<comment type="caution">
    <text evidence="4">The sequence shown here is derived from an EMBL/GenBank/DDBJ whole genome shotgun (WGS) entry which is preliminary data.</text>
</comment>
<protein>
    <submittedName>
        <fullName evidence="4">Nitroreductase</fullName>
    </submittedName>
</protein>
<evidence type="ECO:0000313" key="4">
    <source>
        <dbReference type="EMBL" id="KAA2262459.1"/>
    </source>
</evidence>
<dbReference type="GO" id="GO:0016491">
    <property type="term" value="F:oxidoreductase activity"/>
    <property type="evidence" value="ECO:0007669"/>
    <property type="project" value="UniProtKB-KW"/>
</dbReference>
<dbReference type="AlphaFoldDB" id="A0A5B2XHC0"/>
<feature type="domain" description="Nitroreductase" evidence="3">
    <location>
        <begin position="7"/>
        <end position="51"/>
    </location>
</feature>
<dbReference type="InterPro" id="IPR000415">
    <property type="entry name" value="Nitroreductase-like"/>
</dbReference>
<evidence type="ECO:0000313" key="5">
    <source>
        <dbReference type="Proteomes" id="UP000323454"/>
    </source>
</evidence>
<sequence>MPVHPLIADRWSPRALDPGAEVPLEHLRALFEAARWAASHGNTQPGRYLVGRRGDDTFQRIFSTLRPGNQSWAGSAGALLLGMVRTVDKRGPIPNAEYGLGLAVQNLVLQAVSLGLVTHQMGGFDREAVHAAFDLPPDVRPVVVVAIGTVGDVEDLPEDLRGREVAGRLRRPLGELVFTGEWGTPAFE</sequence>
<proteinExistence type="inferred from homology"/>
<dbReference type="SUPFAM" id="SSF55469">
    <property type="entry name" value="FMN-dependent nitroreductase-like"/>
    <property type="match status" value="1"/>
</dbReference>
<dbReference type="PANTHER" id="PTHR43673:SF10">
    <property type="entry name" value="NADH DEHYDROGENASE_NAD(P)H NITROREDUCTASE XCC3605-RELATED"/>
    <property type="match status" value="1"/>
</dbReference>
<keyword evidence="5" id="KW-1185">Reference proteome</keyword>
<evidence type="ECO:0000256" key="2">
    <source>
        <dbReference type="ARBA" id="ARBA00023002"/>
    </source>
</evidence>
<gene>
    <name evidence="4" type="ORF">F0L68_13100</name>
</gene>
<feature type="domain" description="Nitroreductase" evidence="3">
    <location>
        <begin position="66"/>
        <end position="148"/>
    </location>
</feature>
<evidence type="ECO:0000259" key="3">
    <source>
        <dbReference type="Pfam" id="PF00881"/>
    </source>
</evidence>
<comment type="similarity">
    <text evidence="1">Belongs to the nitroreductase family.</text>
</comment>
<dbReference type="EMBL" id="VUOB01000022">
    <property type="protein sequence ID" value="KAA2262459.1"/>
    <property type="molecule type" value="Genomic_DNA"/>
</dbReference>
<reference evidence="4 5" key="2">
    <citation type="submission" date="2019-09" db="EMBL/GenBank/DDBJ databases">
        <authorList>
            <person name="Jin C."/>
        </authorList>
    </citation>
    <scope>NUCLEOTIDE SEQUENCE [LARGE SCALE GENOMIC DNA]</scope>
    <source>
        <strain evidence="4 5">AN110305</strain>
    </source>
</reference>